<keyword evidence="12" id="KW-1185">Reference proteome</keyword>
<evidence type="ECO:0000313" key="12">
    <source>
        <dbReference type="Proteomes" id="UP001652642"/>
    </source>
</evidence>
<dbReference type="Pfam" id="PF13853">
    <property type="entry name" value="7tm_4"/>
    <property type="match status" value="1"/>
</dbReference>
<dbReference type="InterPro" id="IPR000276">
    <property type="entry name" value="GPCR_Rhodpsn"/>
</dbReference>
<dbReference type="CDD" id="cd15227">
    <property type="entry name" value="7tmA_OR14-like"/>
    <property type="match status" value="1"/>
</dbReference>
<dbReference type="InterPro" id="IPR000725">
    <property type="entry name" value="Olfact_rcpt"/>
</dbReference>
<evidence type="ECO:0000256" key="6">
    <source>
        <dbReference type="ARBA" id="ARBA00023040"/>
    </source>
</evidence>
<dbReference type="PANTHER" id="PTHR26452">
    <property type="entry name" value="OLFACTORY RECEPTOR"/>
    <property type="match status" value="1"/>
</dbReference>
<keyword evidence="7 10" id="KW-0472">Membrane</keyword>
<dbReference type="InParanoid" id="A0A6J0SHJ1"/>
<dbReference type="Proteomes" id="UP001652642">
    <property type="component" value="Chromosome 6"/>
</dbReference>
<dbReference type="InterPro" id="IPR017452">
    <property type="entry name" value="GPCR_Rhodpsn_7TM"/>
</dbReference>
<dbReference type="AlphaFoldDB" id="A0A6J0SHJ1"/>
<dbReference type="OrthoDB" id="10042731at2759"/>
<feature type="transmembrane region" description="Helical" evidence="10">
    <location>
        <begin position="26"/>
        <end position="49"/>
    </location>
</feature>
<accession>A0A6J0SHJ1</accession>
<feature type="transmembrane region" description="Helical" evidence="10">
    <location>
        <begin position="234"/>
        <end position="257"/>
    </location>
</feature>
<dbReference type="GO" id="GO:0004984">
    <property type="term" value="F:olfactory receptor activity"/>
    <property type="evidence" value="ECO:0007669"/>
    <property type="project" value="InterPro"/>
</dbReference>
<organism evidence="12 13">
    <name type="scientific">Pogona vitticeps</name>
    <name type="common">central bearded dragon</name>
    <dbReference type="NCBI Taxonomy" id="103695"/>
    <lineage>
        <taxon>Eukaryota</taxon>
        <taxon>Metazoa</taxon>
        <taxon>Chordata</taxon>
        <taxon>Craniata</taxon>
        <taxon>Vertebrata</taxon>
        <taxon>Euteleostomi</taxon>
        <taxon>Lepidosauria</taxon>
        <taxon>Squamata</taxon>
        <taxon>Bifurcata</taxon>
        <taxon>Unidentata</taxon>
        <taxon>Episquamata</taxon>
        <taxon>Toxicofera</taxon>
        <taxon>Iguania</taxon>
        <taxon>Acrodonta</taxon>
        <taxon>Agamidae</taxon>
        <taxon>Amphibolurinae</taxon>
        <taxon>Pogona</taxon>
    </lineage>
</organism>
<dbReference type="PROSITE" id="PS50262">
    <property type="entry name" value="G_PROTEIN_RECEP_F1_2"/>
    <property type="match status" value="1"/>
</dbReference>
<evidence type="ECO:0000256" key="3">
    <source>
        <dbReference type="ARBA" id="ARBA00022692"/>
    </source>
</evidence>
<reference evidence="13" key="1">
    <citation type="submission" date="2025-08" db="UniProtKB">
        <authorList>
            <consortium name="RefSeq"/>
        </authorList>
    </citation>
    <scope>IDENTIFICATION</scope>
</reference>
<keyword evidence="4" id="KW-0716">Sensory transduction</keyword>
<keyword evidence="5 10" id="KW-1133">Transmembrane helix</keyword>
<dbReference type="GeneID" id="110070909"/>
<dbReference type="RefSeq" id="XP_020634308.2">
    <property type="nucleotide sequence ID" value="XM_020778649.2"/>
</dbReference>
<proteinExistence type="predicted"/>
<dbReference type="InterPro" id="IPR050516">
    <property type="entry name" value="Olfactory_GPCR"/>
</dbReference>
<feature type="transmembrane region" description="Helical" evidence="10">
    <location>
        <begin position="138"/>
        <end position="156"/>
    </location>
</feature>
<keyword evidence="6" id="KW-0297">G-protein coupled receptor</keyword>
<feature type="transmembrane region" description="Helical" evidence="10">
    <location>
        <begin position="96"/>
        <end position="117"/>
    </location>
</feature>
<feature type="transmembrane region" description="Helical" evidence="10">
    <location>
        <begin position="269"/>
        <end position="287"/>
    </location>
</feature>
<evidence type="ECO:0000313" key="13">
    <source>
        <dbReference type="RefSeq" id="XP_020634308.2"/>
    </source>
</evidence>
<evidence type="ECO:0000256" key="5">
    <source>
        <dbReference type="ARBA" id="ARBA00022989"/>
    </source>
</evidence>
<comment type="subcellular location">
    <subcellularLocation>
        <location evidence="1">Cell membrane</location>
        <topology evidence="1">Multi-pass membrane protein</topology>
    </subcellularLocation>
</comment>
<dbReference type="KEGG" id="pvt:110070909"/>
<keyword evidence="9" id="KW-0807">Transducer</keyword>
<dbReference type="PRINTS" id="PR00237">
    <property type="entry name" value="GPCRRHODOPSN"/>
</dbReference>
<name>A0A6J0SHJ1_9SAUR</name>
<evidence type="ECO:0000256" key="1">
    <source>
        <dbReference type="ARBA" id="ARBA00004651"/>
    </source>
</evidence>
<keyword evidence="3 10" id="KW-0812">Transmembrane</keyword>
<dbReference type="GO" id="GO:0004930">
    <property type="term" value="F:G protein-coupled receptor activity"/>
    <property type="evidence" value="ECO:0007669"/>
    <property type="project" value="UniProtKB-KW"/>
</dbReference>
<evidence type="ECO:0000256" key="2">
    <source>
        <dbReference type="ARBA" id="ARBA00022475"/>
    </source>
</evidence>
<dbReference type="PRINTS" id="PR00245">
    <property type="entry name" value="OLFACTORYR"/>
</dbReference>
<protein>
    <submittedName>
        <fullName evidence="13">Olfactory receptor 14A16-like</fullName>
    </submittedName>
</protein>
<evidence type="ECO:0000256" key="9">
    <source>
        <dbReference type="ARBA" id="ARBA00023224"/>
    </source>
</evidence>
<gene>
    <name evidence="13" type="primary">LOC110070909</name>
</gene>
<dbReference type="Gene3D" id="1.20.1070.10">
    <property type="entry name" value="Rhodopsin 7-helix transmembrane proteins"/>
    <property type="match status" value="1"/>
</dbReference>
<evidence type="ECO:0000256" key="8">
    <source>
        <dbReference type="ARBA" id="ARBA00023170"/>
    </source>
</evidence>
<keyword evidence="2" id="KW-1003">Cell membrane</keyword>
<dbReference type="GO" id="GO:0005886">
    <property type="term" value="C:plasma membrane"/>
    <property type="evidence" value="ECO:0007669"/>
    <property type="project" value="UniProtKB-SubCell"/>
</dbReference>
<feature type="transmembrane region" description="Helical" evidence="10">
    <location>
        <begin position="197"/>
        <end position="222"/>
    </location>
</feature>
<keyword evidence="4" id="KW-0552">Olfaction</keyword>
<sequence length="312" mass="34637">MSNLTSISTFLLLAFSDVRELQILSFFLFLALYLMAVTGNLLIIVSIIVDNHLHTPMYFFLLNLAMIDLGFISVIVPKIMVVSLMDDRSISYSGCVAQVFFYLFFASSDFVILIIMAHDRHIAICNPLEYDRIMHKGTCLEMVAIGWLVSVLYALLHTCGTFANTFCSNSINQFFCEIPHLLKLSCSEIYLTEVGLLALSCGVGLGCFVFIIITYLKIFAAVLRIPSVLGQKKALSTCIPHLTVVSVYLLTGVFVHVMPPSDASSALDVASAVMYVIIPPTLNPFIYSMRNNEIRAALCKFLKLVFSSTVVF</sequence>
<feature type="domain" description="G-protein coupled receptors family 1 profile" evidence="11">
    <location>
        <begin position="39"/>
        <end position="287"/>
    </location>
</feature>
<feature type="transmembrane region" description="Helical" evidence="10">
    <location>
        <begin position="56"/>
        <end position="76"/>
    </location>
</feature>
<evidence type="ECO:0000256" key="4">
    <source>
        <dbReference type="ARBA" id="ARBA00022725"/>
    </source>
</evidence>
<dbReference type="SUPFAM" id="SSF81321">
    <property type="entry name" value="Family A G protein-coupled receptor-like"/>
    <property type="match status" value="1"/>
</dbReference>
<evidence type="ECO:0000256" key="10">
    <source>
        <dbReference type="SAM" id="Phobius"/>
    </source>
</evidence>
<evidence type="ECO:0000259" key="11">
    <source>
        <dbReference type="PROSITE" id="PS50262"/>
    </source>
</evidence>
<keyword evidence="8" id="KW-0675">Receptor</keyword>
<evidence type="ECO:0000256" key="7">
    <source>
        <dbReference type="ARBA" id="ARBA00023136"/>
    </source>
</evidence>